<keyword evidence="2" id="KW-1185">Reference proteome</keyword>
<sequence length="143" mass="14724">MSIPIGTPPGASTGAYDVTGRAGATHPAPAVGAGFARVYELEEARRRRAIPIPPIAGDKIPPEVWDEVEAAAKLFDQLKGEGRQVMFDNDRLTGRVVASLLEPDGAISNVPLTQAVDPQGAHTTITPPASDVAAAYGRSGGAA</sequence>
<evidence type="ECO:0000313" key="2">
    <source>
        <dbReference type="Proteomes" id="UP001056035"/>
    </source>
</evidence>
<gene>
    <name evidence="1" type="ORF">NBH00_00220</name>
</gene>
<protein>
    <submittedName>
        <fullName evidence="1">Uncharacterized protein</fullName>
    </submittedName>
</protein>
<organism evidence="1 2">
    <name type="scientific">Paraconexibacter antarcticus</name>
    <dbReference type="NCBI Taxonomy" id="2949664"/>
    <lineage>
        <taxon>Bacteria</taxon>
        <taxon>Bacillati</taxon>
        <taxon>Actinomycetota</taxon>
        <taxon>Thermoleophilia</taxon>
        <taxon>Solirubrobacterales</taxon>
        <taxon>Paraconexibacteraceae</taxon>
        <taxon>Paraconexibacter</taxon>
    </lineage>
</organism>
<dbReference type="EMBL" id="CP098502">
    <property type="protein sequence ID" value="UTI64650.1"/>
    <property type="molecule type" value="Genomic_DNA"/>
</dbReference>
<reference evidence="1 2" key="1">
    <citation type="submission" date="2022-06" db="EMBL/GenBank/DDBJ databases">
        <title>Paraconexibacter antarcticus.</title>
        <authorList>
            <person name="Kim C.S."/>
        </authorList>
    </citation>
    <scope>NUCLEOTIDE SEQUENCE [LARGE SCALE GENOMIC DNA]</scope>
    <source>
        <strain evidence="1 2">02-257</strain>
    </source>
</reference>
<dbReference type="Proteomes" id="UP001056035">
    <property type="component" value="Chromosome"/>
</dbReference>
<dbReference type="RefSeq" id="WP_254571349.1">
    <property type="nucleotide sequence ID" value="NZ_CP098502.1"/>
</dbReference>
<proteinExistence type="predicted"/>
<name>A0ABY5DVH0_9ACTN</name>
<accession>A0ABY5DVH0</accession>
<evidence type="ECO:0000313" key="1">
    <source>
        <dbReference type="EMBL" id="UTI64650.1"/>
    </source>
</evidence>